<evidence type="ECO:0008006" key="3">
    <source>
        <dbReference type="Google" id="ProtNLM"/>
    </source>
</evidence>
<dbReference type="AlphaFoldDB" id="E4XIW1"/>
<dbReference type="OrthoDB" id="10394774at2759"/>
<accession>E4XIW1</accession>
<name>E4XIW1_OIKDI</name>
<dbReference type="InParanoid" id="E4XIW1"/>
<sequence length="463" mass="52925">MSSSISLFELAVEAAVKIPFEEVDEFFLSRGQLVPEDDLIIKCANATLPALPVIEAIELEFELQNDDDELSCQCSEFKNVNQSGFMIFATWICRIHGSGTVSVKWSQRRVTSFSCHCTPNKDYLFMCHHAVMLLKRRIKNCPYSIENQLAPLTNILMDLSVHELEETLLTVTQWELSGKDIFDLDFDIIDPIECIPDLTMDNEAGMHHHWMHLNQNIKLSFEVSHYGRFNRAIKSLANLGQLSSSYPEVFFLFKDLVQFCNIMKEETKSLSLPLYALFIAHKALHPLKETFESIFPELLSSTFSQEFHDKSVSILASQNFSLSVENVVESLLTAIPISLEVVLSFVIPILCFYCESRASASSEYPKQSVRELMGFIQPSILHLETKEIFSIKNYFDPWADAIRELTKTAREQADTIYRDFLAQQNYETHLSLKTFAPKLRISIVKIFEDDKPYIAAPVIARLS</sequence>
<keyword evidence="2" id="KW-1185">Reference proteome</keyword>
<dbReference type="EMBL" id="FN653056">
    <property type="protein sequence ID" value="CBY24645.1"/>
    <property type="molecule type" value="Genomic_DNA"/>
</dbReference>
<reference evidence="1" key="1">
    <citation type="journal article" date="2010" name="Science">
        <title>Plasticity of animal genome architecture unmasked by rapid evolution of a pelagic tunicate.</title>
        <authorList>
            <person name="Denoeud F."/>
            <person name="Henriet S."/>
            <person name="Mungpakdee S."/>
            <person name="Aury J.M."/>
            <person name="Da Silva C."/>
            <person name="Brinkmann H."/>
            <person name="Mikhaleva J."/>
            <person name="Olsen L.C."/>
            <person name="Jubin C."/>
            <person name="Canestro C."/>
            <person name="Bouquet J.M."/>
            <person name="Danks G."/>
            <person name="Poulain J."/>
            <person name="Campsteijn C."/>
            <person name="Adamski M."/>
            <person name="Cross I."/>
            <person name="Yadetie F."/>
            <person name="Muffato M."/>
            <person name="Louis A."/>
            <person name="Butcher S."/>
            <person name="Tsagkogeorga G."/>
            <person name="Konrad A."/>
            <person name="Singh S."/>
            <person name="Jensen M.F."/>
            <person name="Cong E.H."/>
            <person name="Eikeseth-Otteraa H."/>
            <person name="Noel B."/>
            <person name="Anthouard V."/>
            <person name="Porcel B.M."/>
            <person name="Kachouri-Lafond R."/>
            <person name="Nishino A."/>
            <person name="Ugolini M."/>
            <person name="Chourrout P."/>
            <person name="Nishida H."/>
            <person name="Aasland R."/>
            <person name="Huzurbazar S."/>
            <person name="Westhof E."/>
            <person name="Delsuc F."/>
            <person name="Lehrach H."/>
            <person name="Reinhardt R."/>
            <person name="Weissenbach J."/>
            <person name="Roy S.W."/>
            <person name="Artiguenave F."/>
            <person name="Postlethwait J.H."/>
            <person name="Manak J.R."/>
            <person name="Thompson E.M."/>
            <person name="Jaillon O."/>
            <person name="Du Pasquier L."/>
            <person name="Boudinot P."/>
            <person name="Liberles D.A."/>
            <person name="Volff J.N."/>
            <person name="Philippe H."/>
            <person name="Lenhard B."/>
            <person name="Roest Crollius H."/>
            <person name="Wincker P."/>
            <person name="Chourrout D."/>
        </authorList>
    </citation>
    <scope>NUCLEOTIDE SEQUENCE [LARGE SCALE GENOMIC DNA]</scope>
</reference>
<protein>
    <recommendedName>
        <fullName evidence="3">SWIM-type domain-containing protein</fullName>
    </recommendedName>
</protein>
<organism evidence="1">
    <name type="scientific">Oikopleura dioica</name>
    <name type="common">Tunicate</name>
    <dbReference type="NCBI Taxonomy" id="34765"/>
    <lineage>
        <taxon>Eukaryota</taxon>
        <taxon>Metazoa</taxon>
        <taxon>Chordata</taxon>
        <taxon>Tunicata</taxon>
        <taxon>Appendicularia</taxon>
        <taxon>Copelata</taxon>
        <taxon>Oikopleuridae</taxon>
        <taxon>Oikopleura</taxon>
    </lineage>
</organism>
<proteinExistence type="predicted"/>
<gene>
    <name evidence="1" type="ORF">GSOID_T00012539001</name>
</gene>
<evidence type="ECO:0000313" key="2">
    <source>
        <dbReference type="Proteomes" id="UP000001307"/>
    </source>
</evidence>
<evidence type="ECO:0000313" key="1">
    <source>
        <dbReference type="EMBL" id="CBY24645.1"/>
    </source>
</evidence>
<dbReference type="Proteomes" id="UP000001307">
    <property type="component" value="Unassembled WGS sequence"/>
</dbReference>